<dbReference type="PANTHER" id="PTHR13317">
    <property type="entry name" value="TRANSMEMBRANE ANTERIOR POSTERIOR TRANSFORMATION PROTEIN 1 HOMOLOG"/>
    <property type="match status" value="1"/>
</dbReference>
<feature type="compositionally biased region" description="Basic and acidic residues" evidence="6">
    <location>
        <begin position="379"/>
        <end position="395"/>
    </location>
</feature>
<protein>
    <submittedName>
        <fullName evidence="7">Uncharacterized protein</fullName>
    </submittedName>
</protein>
<dbReference type="Pfam" id="PF05346">
    <property type="entry name" value="DUF747"/>
    <property type="match status" value="1"/>
</dbReference>
<dbReference type="PANTHER" id="PTHR13317:SF4">
    <property type="entry name" value="TRANSMEMBRANE ANTERIOR POSTERIOR TRANSFORMATION PROTEIN 1 HOMOLOG"/>
    <property type="match status" value="1"/>
</dbReference>
<dbReference type="InterPro" id="IPR008010">
    <property type="entry name" value="Tatp1"/>
</dbReference>
<feature type="compositionally biased region" description="Basic and acidic residues" evidence="6">
    <location>
        <begin position="409"/>
        <end position="426"/>
    </location>
</feature>
<feature type="compositionally biased region" description="Basic and acidic residues" evidence="6">
    <location>
        <begin position="278"/>
        <end position="303"/>
    </location>
</feature>
<evidence type="ECO:0000256" key="4">
    <source>
        <dbReference type="ARBA" id="ARBA00022989"/>
    </source>
</evidence>
<feature type="compositionally biased region" description="Basic and acidic residues" evidence="6">
    <location>
        <begin position="433"/>
        <end position="516"/>
    </location>
</feature>
<keyword evidence="8" id="KW-1185">Reference proteome</keyword>
<evidence type="ECO:0000313" key="7">
    <source>
        <dbReference type="EMBL" id="KAL3637403.1"/>
    </source>
</evidence>
<gene>
    <name evidence="7" type="ORF">CASFOL_018571</name>
</gene>
<feature type="compositionally biased region" description="Basic and acidic residues" evidence="6">
    <location>
        <begin position="332"/>
        <end position="344"/>
    </location>
</feature>
<accession>A0ABD3D550</accession>
<evidence type="ECO:0000256" key="6">
    <source>
        <dbReference type="SAM" id="MobiDB-lite"/>
    </source>
</evidence>
<dbReference type="GO" id="GO:0016020">
    <property type="term" value="C:membrane"/>
    <property type="evidence" value="ECO:0007669"/>
    <property type="project" value="UniProtKB-SubCell"/>
</dbReference>
<comment type="subcellular location">
    <subcellularLocation>
        <location evidence="1">Membrane</location>
        <topology evidence="1">Multi-pass membrane protein</topology>
    </subcellularLocation>
</comment>
<comment type="caution">
    <text evidence="7">The sequence shown here is derived from an EMBL/GenBank/DDBJ whole genome shotgun (WGS) entry which is preliminary data.</text>
</comment>
<evidence type="ECO:0000256" key="5">
    <source>
        <dbReference type="ARBA" id="ARBA00023136"/>
    </source>
</evidence>
<organism evidence="7 8">
    <name type="scientific">Castilleja foliolosa</name>
    <dbReference type="NCBI Taxonomy" id="1961234"/>
    <lineage>
        <taxon>Eukaryota</taxon>
        <taxon>Viridiplantae</taxon>
        <taxon>Streptophyta</taxon>
        <taxon>Embryophyta</taxon>
        <taxon>Tracheophyta</taxon>
        <taxon>Spermatophyta</taxon>
        <taxon>Magnoliopsida</taxon>
        <taxon>eudicotyledons</taxon>
        <taxon>Gunneridae</taxon>
        <taxon>Pentapetalae</taxon>
        <taxon>asterids</taxon>
        <taxon>lamiids</taxon>
        <taxon>Lamiales</taxon>
        <taxon>Orobanchaceae</taxon>
        <taxon>Pedicularideae</taxon>
        <taxon>Castillejinae</taxon>
        <taxon>Castilleja</taxon>
    </lineage>
</organism>
<evidence type="ECO:0000256" key="2">
    <source>
        <dbReference type="ARBA" id="ARBA00008803"/>
    </source>
</evidence>
<evidence type="ECO:0000313" key="8">
    <source>
        <dbReference type="Proteomes" id="UP001632038"/>
    </source>
</evidence>
<reference evidence="8" key="1">
    <citation type="journal article" date="2024" name="IScience">
        <title>Strigolactones Initiate the Formation of Haustorium-like Structures in Castilleja.</title>
        <authorList>
            <person name="Buerger M."/>
            <person name="Peterson D."/>
            <person name="Chory J."/>
        </authorList>
    </citation>
    <scope>NUCLEOTIDE SEQUENCE [LARGE SCALE GENOMIC DNA]</scope>
</reference>
<evidence type="ECO:0000256" key="3">
    <source>
        <dbReference type="ARBA" id="ARBA00022692"/>
    </source>
</evidence>
<feature type="region of interest" description="Disordered" evidence="6">
    <location>
        <begin position="316"/>
        <end position="516"/>
    </location>
</feature>
<feature type="compositionally biased region" description="Polar residues" evidence="6">
    <location>
        <begin position="246"/>
        <end position="255"/>
    </location>
</feature>
<keyword evidence="3" id="KW-0812">Transmembrane</keyword>
<keyword evidence="5" id="KW-0472">Membrane</keyword>
<dbReference type="EMBL" id="JAVIJP010000025">
    <property type="protein sequence ID" value="KAL3637403.1"/>
    <property type="molecule type" value="Genomic_DNA"/>
</dbReference>
<comment type="similarity">
    <text evidence="2">Belongs to the TAPT1 family.</text>
</comment>
<dbReference type="Proteomes" id="UP001632038">
    <property type="component" value="Unassembled WGS sequence"/>
</dbReference>
<evidence type="ECO:0000256" key="1">
    <source>
        <dbReference type="ARBA" id="ARBA00004141"/>
    </source>
</evidence>
<feature type="compositionally biased region" description="Polar residues" evidence="6">
    <location>
        <begin position="349"/>
        <end position="362"/>
    </location>
</feature>
<name>A0ABD3D550_9LAMI</name>
<proteinExistence type="inferred from homology"/>
<feature type="compositionally biased region" description="Polar residues" evidence="6">
    <location>
        <begin position="396"/>
        <end position="405"/>
    </location>
</feature>
<sequence>MSEDPNYTLPLEESPMKYFMEEMYAGNSLRSTTVLANEKEWERVYDTIFRLPWRCELVNWQFKRLSSAELSDVVLVIGVSVLQQADISLIYHMIRGQGIIKLYVLYNILEVFDKLCQTFGGNVMQTLFGSAEGLANCKPENMQFWMWRFISDEALAIVASNILLFSQAITLSTCIVAHNNALFALLVSNNFAENKSNVFKRYNRDNVQSMVYFAPSWVTDEEFGMGYLDLKPAPAPASKSGNAVVLQNGTGNGAQAEQMGPRAVSSGNLLSDPGNLGREPRKIDGDNLKQVDDSAKKQFEDNSKVNTKAFMEPEVRSTVKRSAVAGSVAKQAKQDSAKDEDKPGKAVGRTSNSSDLQITTLKQKADTVNAKPSDSRVYGGKDDGTEYSEVHDKQPISRSTHSSPHAPSKLKEKPQKRSSPAKEHDRLNKRRKGEIDSREVDVNDVRLSDKERSSDEQRAIDKTLDRTKEKSDERYDRDYRERSECPEKLRGDDILTEKLRDRSLERHGRQRSVDRV</sequence>
<keyword evidence="4" id="KW-1133">Transmembrane helix</keyword>
<feature type="region of interest" description="Disordered" evidence="6">
    <location>
        <begin position="246"/>
        <end position="304"/>
    </location>
</feature>
<dbReference type="AlphaFoldDB" id="A0ABD3D550"/>